<dbReference type="InterPro" id="IPR001480">
    <property type="entry name" value="Bulb-type_lectin_dom"/>
</dbReference>
<feature type="domain" description="Apple" evidence="17">
    <location>
        <begin position="252"/>
        <end position="335"/>
    </location>
</feature>
<gene>
    <name evidence="18" type="ORF">OSB04_018463</name>
</gene>
<keyword evidence="6" id="KW-0732">Signal</keyword>
<dbReference type="Pfam" id="PF01453">
    <property type="entry name" value="B_lectin"/>
    <property type="match status" value="2"/>
</dbReference>
<dbReference type="PANTHER" id="PTHR27002">
    <property type="entry name" value="RECEPTOR-LIKE SERINE/THREONINE-PROTEIN KINASE SD1-8"/>
    <property type="match status" value="1"/>
</dbReference>
<keyword evidence="10" id="KW-1015">Disulfide bond</keyword>
<comment type="subcellular location">
    <subcellularLocation>
        <location evidence="1">Cell membrane</location>
        <topology evidence="1">Single-pass type I membrane protein</topology>
    </subcellularLocation>
</comment>
<dbReference type="GO" id="GO:0005524">
    <property type="term" value="F:ATP binding"/>
    <property type="evidence" value="ECO:0007669"/>
    <property type="project" value="UniProtKB-KW"/>
</dbReference>
<dbReference type="InterPro" id="IPR036426">
    <property type="entry name" value="Bulb-type_lectin_dom_sf"/>
</dbReference>
<dbReference type="FunFam" id="1.10.510.10:FF:000060">
    <property type="entry name" value="G-type lectin S-receptor-like serine/threonine-protein kinase"/>
    <property type="match status" value="2"/>
</dbReference>
<dbReference type="EC" id="2.7.11.1" evidence="2"/>
<sequence length="1508" mass="168003">MVTLDSHGILSLVDGGSKLIWRSSNSSSNTSIVNKPVVQLLDTGNLVIKDGNAVGDETFIWQSFDYPGDILISGMKMGKNLVTGREMYLTSWKSEDDPTPGEYSVRYSIAKGEYPQVYMKRSSDIVTRFGPYNGISFAMQPPAEVEMVSNERETYFVYNFNSTGSLLLLIAMPRGEIETWQLNLRTREWLQLSFTLPKDDCDKYGLCGPYGSCSTETFPSCGCLKGFEISNPKEWSARNWTSGCRRSRALDCGPGEGFHKFSGMKLPDTQSGNAVFVANISLQECEVACKNNCLCTAYANPNFTQGGVGCLQWFGDLIDVRTYQQHGQDLFVRLAASEFLDLHSSSNRKKKQVVIRVILPILAGLVLLGLILALYIRSKKGSDAERQGKAVKVFIKDHHSSSKEEGIEVPLFSLAAISRATNKFSINNKLGEGGFGPVYKFMLKTIPANGNIQGVLEEGQEIAVKRLSKSSRQGLDEFKNEVICIAKLQHRNLVKLLGYCIQGEETMLIYEYMSNKSLDRFIFDDSRKSLLDWPCRLNIIHGIAGGLLYLHQDSRLRVVHRDLKAGNILLDNDMNPKISDFGLARMFEGHESEANTMRVVGTLGYISPEYAVNGHFSVKSDIFSFGVLVLEIVSGKKNRGFVHEDHHDHLLGHAWRLYKEGKSLDLIDTSLVKSCSGSEVLRSIHIALLCVQQRPEDRPNIRSVVRMLGSEGSLPSPQEPGYFVQGNKSSSTSTVPSSVNAVTLSRIEADTIAVNQNITDGETIVSENQKFEMGFFSPGSSNNRYLGIWFKNTSPHTVVWVANREAPLVHTLGIFKLDSQGILSLVDGVGTIFWSSNTSVFGTNVNPLAQLLNTGNLVIKDNNTASKENFIWQSFDYPGDAFISGMKLGKNFITGKETYLMSWRRSDDPSPGEYTVRFLMVQGKYQQVYIRKSSMIETRIGPYEGIAFAGQPNFKPNPMFAFKLEMVVNPREMYFVHTSNSNEFQMRLIATPEGKLEIWNLNMHTQEWRQALTLPLDNCDKYGLCDPYGSCSTVAFPNCGCLQGFEPKKPEEPRPNNWTRGCQRSRALDCGPGEGFLKFSSMKLPDTQNAVFDGNMSLRECEVACKNNCSCTAYANPNATPGGVGCLLWLGDLIDVREYPQNGQDLYVRLAASELLVRAIKVLAKDHHSNSKKGSIELPLFTLSRISRATNNFSIDNKLGEGGFGPVYKGVLEEGKQIAVKRLSKSSRQGLVEFENEVICIAKLQHRNLVNLLGYCIQGNETILIYEYMPNKSLDQFIFDDLRKSLLDWPRRFHIIHGIVGGLLYLHQDSRLRVVHRDLKAGNILLDCDMNPKISDFGMARMFKGHESEANTKRVVGTLGYISPEYAVNGLFSIKSDIFSFGVLVLEIVSGNKNRGFVHEGHHDNLLGHAWRLYKEGKSLDLIDTSLGKSASVSEVLRSIHVGLLCVQQRPEDRPDTRSVVHMLRGEGSLPSPKEPGFFIQGNKSSFTSIVPSPTSVNEATFSQIDGR</sequence>
<evidence type="ECO:0000313" key="19">
    <source>
        <dbReference type="Proteomes" id="UP001172457"/>
    </source>
</evidence>
<dbReference type="PROSITE" id="PS50927">
    <property type="entry name" value="BULB_LECTIN"/>
    <property type="match status" value="2"/>
</dbReference>
<evidence type="ECO:0000256" key="10">
    <source>
        <dbReference type="ARBA" id="ARBA00023157"/>
    </source>
</evidence>
<reference evidence="18" key="1">
    <citation type="submission" date="2023-03" db="EMBL/GenBank/DDBJ databases">
        <title>Chromosome-scale reference genome and RAD-based genetic map of yellow starthistle (Centaurea solstitialis) reveal putative structural variation and QTLs associated with invader traits.</title>
        <authorList>
            <person name="Reatini B."/>
            <person name="Cang F.A."/>
            <person name="Jiang Q."/>
            <person name="Mckibben M.T.W."/>
            <person name="Barker M.S."/>
            <person name="Rieseberg L.H."/>
            <person name="Dlugosch K.M."/>
        </authorList>
    </citation>
    <scope>NUCLEOTIDE SEQUENCE</scope>
    <source>
        <strain evidence="18">CAN-66</strain>
        <tissue evidence="18">Leaf</tissue>
    </source>
</reference>
<dbReference type="GO" id="GO:0005886">
    <property type="term" value="C:plasma membrane"/>
    <property type="evidence" value="ECO:0007669"/>
    <property type="project" value="UniProtKB-SubCell"/>
</dbReference>
<dbReference type="PANTHER" id="PTHR27002:SF932">
    <property type="entry name" value="RECEPTOR-LIKE SERINE_THREONINE-PROTEIN KINASE"/>
    <property type="match status" value="1"/>
</dbReference>
<dbReference type="SUPFAM" id="SSF51110">
    <property type="entry name" value="alpha-D-mannose-specific plant lectins"/>
    <property type="match status" value="2"/>
</dbReference>
<keyword evidence="19" id="KW-1185">Reference proteome</keyword>
<feature type="domain" description="Bulb-type lectin" evidence="16">
    <location>
        <begin position="1"/>
        <end position="61"/>
    </location>
</feature>
<dbReference type="InterPro" id="IPR001245">
    <property type="entry name" value="Ser-Thr/Tyr_kinase_cat_dom"/>
</dbReference>
<evidence type="ECO:0000256" key="4">
    <source>
        <dbReference type="ARBA" id="ARBA00022527"/>
    </source>
</evidence>
<comment type="caution">
    <text evidence="18">The sequence shown here is derived from an EMBL/GenBank/DDBJ whole genome shotgun (WGS) entry which is preliminary data.</text>
</comment>
<feature type="domain" description="Protein kinase" evidence="15">
    <location>
        <begin position="424"/>
        <end position="714"/>
    </location>
</feature>
<protein>
    <recommendedName>
        <fullName evidence="2">non-specific serine/threonine protein kinase</fullName>
        <ecNumber evidence="2">2.7.11.1</ecNumber>
    </recommendedName>
</protein>
<dbReference type="Proteomes" id="UP001172457">
    <property type="component" value="Chromosome 4"/>
</dbReference>
<comment type="catalytic activity">
    <reaction evidence="12">
        <text>L-threonyl-[protein] + ATP = O-phospho-L-threonyl-[protein] + ADP + H(+)</text>
        <dbReference type="Rhea" id="RHEA:46608"/>
        <dbReference type="Rhea" id="RHEA-COMP:11060"/>
        <dbReference type="Rhea" id="RHEA-COMP:11605"/>
        <dbReference type="ChEBI" id="CHEBI:15378"/>
        <dbReference type="ChEBI" id="CHEBI:30013"/>
        <dbReference type="ChEBI" id="CHEBI:30616"/>
        <dbReference type="ChEBI" id="CHEBI:61977"/>
        <dbReference type="ChEBI" id="CHEBI:456216"/>
        <dbReference type="EC" id="2.7.11.1"/>
    </reaction>
</comment>
<comment type="catalytic activity">
    <reaction evidence="13">
        <text>L-seryl-[protein] + ATP = O-phospho-L-seryl-[protein] + ADP + H(+)</text>
        <dbReference type="Rhea" id="RHEA:17989"/>
        <dbReference type="Rhea" id="RHEA-COMP:9863"/>
        <dbReference type="Rhea" id="RHEA-COMP:11604"/>
        <dbReference type="ChEBI" id="CHEBI:15378"/>
        <dbReference type="ChEBI" id="CHEBI:29999"/>
        <dbReference type="ChEBI" id="CHEBI:30616"/>
        <dbReference type="ChEBI" id="CHEBI:83421"/>
        <dbReference type="ChEBI" id="CHEBI:456216"/>
        <dbReference type="EC" id="2.7.11.1"/>
    </reaction>
</comment>
<dbReference type="InterPro" id="IPR008271">
    <property type="entry name" value="Ser/Thr_kinase_AS"/>
</dbReference>
<dbReference type="GO" id="GO:0004674">
    <property type="term" value="F:protein serine/threonine kinase activity"/>
    <property type="evidence" value="ECO:0007669"/>
    <property type="project" value="UniProtKB-KW"/>
</dbReference>
<evidence type="ECO:0000256" key="14">
    <source>
        <dbReference type="SAM" id="Phobius"/>
    </source>
</evidence>
<keyword evidence="14" id="KW-0472">Membrane</keyword>
<dbReference type="CDD" id="cd01098">
    <property type="entry name" value="PAN_AP_plant"/>
    <property type="match status" value="2"/>
</dbReference>
<dbReference type="InterPro" id="IPR011009">
    <property type="entry name" value="Kinase-like_dom_sf"/>
</dbReference>
<keyword evidence="7" id="KW-0547">Nucleotide-binding</keyword>
<evidence type="ECO:0000256" key="7">
    <source>
        <dbReference type="ARBA" id="ARBA00022741"/>
    </source>
</evidence>
<dbReference type="InterPro" id="IPR003609">
    <property type="entry name" value="Pan_app"/>
</dbReference>
<dbReference type="PROSITE" id="PS50948">
    <property type="entry name" value="PAN"/>
    <property type="match status" value="2"/>
</dbReference>
<dbReference type="SMART" id="SM00473">
    <property type="entry name" value="PAN_AP"/>
    <property type="match status" value="2"/>
</dbReference>
<keyword evidence="5" id="KW-0808">Transferase</keyword>
<feature type="domain" description="Apple" evidence="17">
    <location>
        <begin position="1070"/>
        <end position="1151"/>
    </location>
</feature>
<dbReference type="Gene3D" id="3.30.200.20">
    <property type="entry name" value="Phosphorylase Kinase, domain 1"/>
    <property type="match status" value="2"/>
</dbReference>
<dbReference type="SMART" id="SM00220">
    <property type="entry name" value="S_TKc"/>
    <property type="match status" value="2"/>
</dbReference>
<dbReference type="GO" id="GO:0048544">
    <property type="term" value="P:recognition of pollen"/>
    <property type="evidence" value="ECO:0007669"/>
    <property type="project" value="InterPro"/>
</dbReference>
<name>A0AA38TCG2_9ASTR</name>
<evidence type="ECO:0000256" key="9">
    <source>
        <dbReference type="ARBA" id="ARBA00022840"/>
    </source>
</evidence>
<dbReference type="PROSITE" id="PS50011">
    <property type="entry name" value="PROTEIN_KINASE_DOM"/>
    <property type="match status" value="2"/>
</dbReference>
<proteinExistence type="predicted"/>
<evidence type="ECO:0000256" key="13">
    <source>
        <dbReference type="ARBA" id="ARBA00048679"/>
    </source>
</evidence>
<keyword evidence="14" id="KW-1133">Transmembrane helix</keyword>
<dbReference type="InterPro" id="IPR000858">
    <property type="entry name" value="S_locus_glycoprot_dom"/>
</dbReference>
<keyword evidence="8" id="KW-0418">Kinase</keyword>
<evidence type="ECO:0000256" key="8">
    <source>
        <dbReference type="ARBA" id="ARBA00022777"/>
    </source>
</evidence>
<dbReference type="Gene3D" id="1.10.510.10">
    <property type="entry name" value="Transferase(Phosphotransferase) domain 1"/>
    <property type="match status" value="2"/>
</dbReference>
<dbReference type="PROSITE" id="PS00108">
    <property type="entry name" value="PROTEIN_KINASE_ST"/>
    <property type="match status" value="2"/>
</dbReference>
<evidence type="ECO:0000256" key="2">
    <source>
        <dbReference type="ARBA" id="ARBA00012513"/>
    </source>
</evidence>
<evidence type="ECO:0000256" key="11">
    <source>
        <dbReference type="ARBA" id="ARBA00023180"/>
    </source>
</evidence>
<evidence type="ECO:0000256" key="5">
    <source>
        <dbReference type="ARBA" id="ARBA00022679"/>
    </source>
</evidence>
<evidence type="ECO:0000259" key="16">
    <source>
        <dbReference type="PROSITE" id="PS50927"/>
    </source>
</evidence>
<dbReference type="Pfam" id="PF08276">
    <property type="entry name" value="PAN_2"/>
    <property type="match status" value="2"/>
</dbReference>
<dbReference type="SMART" id="SM00108">
    <property type="entry name" value="B_lectin"/>
    <property type="match status" value="1"/>
</dbReference>
<dbReference type="FunFam" id="3.30.200.20:FF:000195">
    <property type="entry name" value="G-type lectin S-receptor-like serine/threonine-protein kinase"/>
    <property type="match status" value="2"/>
</dbReference>
<evidence type="ECO:0000259" key="15">
    <source>
        <dbReference type="PROSITE" id="PS50011"/>
    </source>
</evidence>
<evidence type="ECO:0000259" key="17">
    <source>
        <dbReference type="PROSITE" id="PS50948"/>
    </source>
</evidence>
<dbReference type="Pfam" id="PF00954">
    <property type="entry name" value="S_locus_glycop"/>
    <property type="match status" value="2"/>
</dbReference>
<feature type="transmembrane region" description="Helical" evidence="14">
    <location>
        <begin position="353"/>
        <end position="376"/>
    </location>
</feature>
<keyword evidence="14" id="KW-0812">Transmembrane</keyword>
<evidence type="ECO:0000256" key="1">
    <source>
        <dbReference type="ARBA" id="ARBA00004251"/>
    </source>
</evidence>
<evidence type="ECO:0000256" key="6">
    <source>
        <dbReference type="ARBA" id="ARBA00022729"/>
    </source>
</evidence>
<evidence type="ECO:0000313" key="18">
    <source>
        <dbReference type="EMBL" id="KAJ9554418.1"/>
    </source>
</evidence>
<dbReference type="SUPFAM" id="SSF56112">
    <property type="entry name" value="Protein kinase-like (PK-like)"/>
    <property type="match status" value="2"/>
</dbReference>
<organism evidence="18 19">
    <name type="scientific">Centaurea solstitialis</name>
    <name type="common">yellow star-thistle</name>
    <dbReference type="NCBI Taxonomy" id="347529"/>
    <lineage>
        <taxon>Eukaryota</taxon>
        <taxon>Viridiplantae</taxon>
        <taxon>Streptophyta</taxon>
        <taxon>Embryophyta</taxon>
        <taxon>Tracheophyta</taxon>
        <taxon>Spermatophyta</taxon>
        <taxon>Magnoliopsida</taxon>
        <taxon>eudicotyledons</taxon>
        <taxon>Gunneridae</taxon>
        <taxon>Pentapetalae</taxon>
        <taxon>asterids</taxon>
        <taxon>campanulids</taxon>
        <taxon>Asterales</taxon>
        <taxon>Asteraceae</taxon>
        <taxon>Carduoideae</taxon>
        <taxon>Cardueae</taxon>
        <taxon>Centaureinae</taxon>
        <taxon>Centaurea</taxon>
    </lineage>
</organism>
<dbReference type="Gene3D" id="2.90.10.10">
    <property type="entry name" value="Bulb-type lectin domain"/>
    <property type="match status" value="2"/>
</dbReference>
<feature type="domain" description="Protein kinase" evidence="15">
    <location>
        <begin position="1193"/>
        <end position="1465"/>
    </location>
</feature>
<keyword evidence="11" id="KW-0325">Glycoprotein</keyword>
<keyword evidence="9" id="KW-0067">ATP-binding</keyword>
<keyword evidence="3" id="KW-1003">Cell membrane</keyword>
<evidence type="ECO:0000256" key="12">
    <source>
        <dbReference type="ARBA" id="ARBA00047899"/>
    </source>
</evidence>
<dbReference type="CDD" id="cd00028">
    <property type="entry name" value="B_lectin"/>
    <property type="match status" value="1"/>
</dbReference>
<keyword evidence="4" id="KW-0723">Serine/threonine-protein kinase</keyword>
<dbReference type="EMBL" id="JARYMX010000004">
    <property type="protein sequence ID" value="KAJ9554418.1"/>
    <property type="molecule type" value="Genomic_DNA"/>
</dbReference>
<feature type="domain" description="Bulb-type lectin" evidence="16">
    <location>
        <begin position="749"/>
        <end position="872"/>
    </location>
</feature>
<dbReference type="FunFam" id="2.90.10.10:FF:000004">
    <property type="entry name" value="G-type lectin S-receptor-like serine/threonine-protein kinase"/>
    <property type="match status" value="1"/>
</dbReference>
<evidence type="ECO:0000256" key="3">
    <source>
        <dbReference type="ARBA" id="ARBA00022475"/>
    </source>
</evidence>
<dbReference type="Pfam" id="PF07714">
    <property type="entry name" value="PK_Tyr_Ser-Thr"/>
    <property type="match status" value="2"/>
</dbReference>
<accession>A0AA38TCG2</accession>
<dbReference type="InterPro" id="IPR000719">
    <property type="entry name" value="Prot_kinase_dom"/>
</dbReference>